<dbReference type="RefSeq" id="WP_183118833.1">
    <property type="nucleotide sequence ID" value="NZ_JABEQF010000004.1"/>
</dbReference>
<evidence type="ECO:0000256" key="7">
    <source>
        <dbReference type="ARBA" id="ARBA00031969"/>
    </source>
</evidence>
<dbReference type="SUPFAM" id="SSF53056">
    <property type="entry name" value="beta-carbonic anhydrase, cab"/>
    <property type="match status" value="1"/>
</dbReference>
<dbReference type="Pfam" id="PF00484">
    <property type="entry name" value="Pro_CA"/>
    <property type="match status" value="1"/>
</dbReference>
<gene>
    <name evidence="11" type="ORF">HLH34_06755</name>
</gene>
<feature type="binding site" evidence="9">
    <location>
        <position position="48"/>
    </location>
    <ligand>
        <name>Zn(2+)</name>
        <dbReference type="ChEBI" id="CHEBI:29105"/>
    </ligand>
</feature>
<dbReference type="CDD" id="cd00884">
    <property type="entry name" value="beta_CA_cladeB"/>
    <property type="match status" value="1"/>
</dbReference>
<dbReference type="PROSITE" id="PS00704">
    <property type="entry name" value="PROK_CO2_ANHYDRASE_1"/>
    <property type="match status" value="1"/>
</dbReference>
<sequence>MADTKAKTTLIELLQGVEKFNSEVFPQNRELFAELAGQQSPNTLFIACADSRVNPSMITQTQPGDLFVLRNIGNIVPAYGEMLGGVSSAIEYAVLALGVSHIIVCGHSDCGAMKALLDDPAKLTRMPTVASWLRNAEAARAVAGALRATDAGPESVRSLAEQNVLLQIAHLRTHPAVAAALARNELILQGWFYDIASGEVVVLDETTRHTIHVDEAIARLKNTPEDAAPAT</sequence>
<dbReference type="InterPro" id="IPR036874">
    <property type="entry name" value="Carbonic_anhydrase_sf"/>
</dbReference>
<evidence type="ECO:0000256" key="9">
    <source>
        <dbReference type="PIRSR" id="PIRSR601765-1"/>
    </source>
</evidence>
<dbReference type="AlphaFoldDB" id="A0A7W4JRQ8"/>
<evidence type="ECO:0000256" key="5">
    <source>
        <dbReference type="ARBA" id="ARBA00022833"/>
    </source>
</evidence>
<comment type="catalytic activity">
    <reaction evidence="8 10">
        <text>hydrogencarbonate + H(+) = CO2 + H2O</text>
        <dbReference type="Rhea" id="RHEA:10748"/>
        <dbReference type="ChEBI" id="CHEBI:15377"/>
        <dbReference type="ChEBI" id="CHEBI:15378"/>
        <dbReference type="ChEBI" id="CHEBI:16526"/>
        <dbReference type="ChEBI" id="CHEBI:17544"/>
        <dbReference type="EC" id="4.2.1.1"/>
    </reaction>
</comment>
<keyword evidence="4 9" id="KW-0479">Metal-binding</keyword>
<dbReference type="EMBL" id="JABEQF010000004">
    <property type="protein sequence ID" value="MBB2189663.1"/>
    <property type="molecule type" value="Genomic_DNA"/>
</dbReference>
<dbReference type="PROSITE" id="PS00705">
    <property type="entry name" value="PROK_CO2_ANHYDRASE_2"/>
    <property type="match status" value="1"/>
</dbReference>
<dbReference type="Gene3D" id="3.40.1050.10">
    <property type="entry name" value="Carbonic anhydrase"/>
    <property type="match status" value="1"/>
</dbReference>
<feature type="binding site" evidence="9">
    <location>
        <position position="50"/>
    </location>
    <ligand>
        <name>Zn(2+)</name>
        <dbReference type="ChEBI" id="CHEBI:29105"/>
    </ligand>
</feature>
<comment type="cofactor">
    <cofactor evidence="9">
        <name>Zn(2+)</name>
        <dbReference type="ChEBI" id="CHEBI:29105"/>
    </cofactor>
    <text evidence="9">Binds 1 zinc ion per subunit.</text>
</comment>
<evidence type="ECO:0000256" key="1">
    <source>
        <dbReference type="ARBA" id="ARBA00006217"/>
    </source>
</evidence>
<reference evidence="11 12" key="1">
    <citation type="submission" date="2020-04" db="EMBL/GenBank/DDBJ databases">
        <title>Description of novel Gluconacetobacter.</title>
        <authorList>
            <person name="Sombolestani A."/>
        </authorList>
    </citation>
    <scope>NUCLEOTIDE SEQUENCE [LARGE SCALE GENOMIC DNA]</scope>
    <source>
        <strain evidence="11 12">LMG 21311</strain>
    </source>
</reference>
<keyword evidence="6 10" id="KW-0456">Lyase</keyword>
<evidence type="ECO:0000256" key="10">
    <source>
        <dbReference type="RuleBase" id="RU003956"/>
    </source>
</evidence>
<evidence type="ECO:0000256" key="4">
    <source>
        <dbReference type="ARBA" id="ARBA00022723"/>
    </source>
</evidence>
<dbReference type="Proteomes" id="UP000555756">
    <property type="component" value="Unassembled WGS sequence"/>
</dbReference>
<evidence type="ECO:0000313" key="12">
    <source>
        <dbReference type="Proteomes" id="UP000555756"/>
    </source>
</evidence>
<keyword evidence="12" id="KW-1185">Reference proteome</keyword>
<dbReference type="InterPro" id="IPR015892">
    <property type="entry name" value="Carbonic_anhydrase_CS"/>
</dbReference>
<dbReference type="GO" id="GO:0015976">
    <property type="term" value="P:carbon utilization"/>
    <property type="evidence" value="ECO:0007669"/>
    <property type="project" value="InterPro"/>
</dbReference>
<evidence type="ECO:0000256" key="2">
    <source>
        <dbReference type="ARBA" id="ARBA00012925"/>
    </source>
</evidence>
<dbReference type="PANTHER" id="PTHR11002">
    <property type="entry name" value="CARBONIC ANHYDRASE"/>
    <property type="match status" value="1"/>
</dbReference>
<accession>A0A7W4JRQ8</accession>
<dbReference type="PANTHER" id="PTHR11002:SF76">
    <property type="entry name" value="CARBONIC ANHYDRASE"/>
    <property type="match status" value="1"/>
</dbReference>
<feature type="binding site" evidence="9">
    <location>
        <position position="110"/>
    </location>
    <ligand>
        <name>Zn(2+)</name>
        <dbReference type="ChEBI" id="CHEBI:29105"/>
    </ligand>
</feature>
<dbReference type="InterPro" id="IPR001765">
    <property type="entry name" value="Carbonic_anhydrase"/>
</dbReference>
<keyword evidence="5 9" id="KW-0862">Zinc</keyword>
<comment type="caution">
    <text evidence="11">The sequence shown here is derived from an EMBL/GenBank/DDBJ whole genome shotgun (WGS) entry which is preliminary data.</text>
</comment>
<proteinExistence type="inferred from homology"/>
<dbReference type="SMART" id="SM00947">
    <property type="entry name" value="Pro_CA"/>
    <property type="match status" value="1"/>
</dbReference>
<comment type="similarity">
    <text evidence="1 10">Belongs to the beta-class carbonic anhydrase family.</text>
</comment>
<dbReference type="EC" id="4.2.1.1" evidence="2 10"/>
<feature type="binding site" evidence="9">
    <location>
        <position position="107"/>
    </location>
    <ligand>
        <name>Zn(2+)</name>
        <dbReference type="ChEBI" id="CHEBI:29105"/>
    </ligand>
</feature>
<dbReference type="FunFam" id="3.40.1050.10:FF:000003">
    <property type="entry name" value="Carbonic anhydrase"/>
    <property type="match status" value="1"/>
</dbReference>
<protein>
    <recommendedName>
        <fullName evidence="3 10">Carbonic anhydrase</fullName>
        <ecNumber evidence="2 10">4.2.1.1</ecNumber>
    </recommendedName>
    <alternativeName>
        <fullName evidence="7 10">Carbonate dehydratase</fullName>
    </alternativeName>
</protein>
<dbReference type="GO" id="GO:0008270">
    <property type="term" value="F:zinc ion binding"/>
    <property type="evidence" value="ECO:0007669"/>
    <property type="project" value="UniProtKB-UniRule"/>
</dbReference>
<dbReference type="GO" id="GO:0004089">
    <property type="term" value="F:carbonate dehydratase activity"/>
    <property type="evidence" value="ECO:0007669"/>
    <property type="project" value="UniProtKB-UniRule"/>
</dbReference>
<name>A0A7W4JRQ8_9PROT</name>
<evidence type="ECO:0000256" key="6">
    <source>
        <dbReference type="ARBA" id="ARBA00023239"/>
    </source>
</evidence>
<organism evidence="11 12">
    <name type="scientific">Gluconacetobacter azotocaptans</name>
    <dbReference type="NCBI Taxonomy" id="142834"/>
    <lineage>
        <taxon>Bacteria</taxon>
        <taxon>Pseudomonadati</taxon>
        <taxon>Pseudomonadota</taxon>
        <taxon>Alphaproteobacteria</taxon>
        <taxon>Acetobacterales</taxon>
        <taxon>Acetobacteraceae</taxon>
        <taxon>Gluconacetobacter</taxon>
    </lineage>
</organism>
<evidence type="ECO:0000256" key="8">
    <source>
        <dbReference type="ARBA" id="ARBA00048348"/>
    </source>
</evidence>
<evidence type="ECO:0000313" key="11">
    <source>
        <dbReference type="EMBL" id="MBB2189663.1"/>
    </source>
</evidence>
<evidence type="ECO:0000256" key="3">
    <source>
        <dbReference type="ARBA" id="ARBA00014628"/>
    </source>
</evidence>
<dbReference type="InterPro" id="IPR045066">
    <property type="entry name" value="Beta_CA_cladeB"/>
</dbReference>
<comment type="function">
    <text evidence="10">Reversible hydration of carbon dioxide.</text>
</comment>